<dbReference type="GO" id="GO:0000712">
    <property type="term" value="P:resolution of meiotic recombination intermediates"/>
    <property type="evidence" value="ECO:0007669"/>
    <property type="project" value="InterPro"/>
</dbReference>
<dbReference type="HOGENOM" id="CLU_004755_0_0_1"/>
<dbReference type="Ensembl" id="ENSSHAT00000000648.2">
    <property type="protein sequence ID" value="ENSSHAP00000000638.2"/>
    <property type="gene ID" value="ENSSHAG00000000568.2"/>
</dbReference>
<dbReference type="STRING" id="9305.ENSSHAP00000000638"/>
<organism evidence="1 2">
    <name type="scientific">Sarcophilus harrisii</name>
    <name type="common">Tasmanian devil</name>
    <name type="synonym">Sarcophilus laniarius</name>
    <dbReference type="NCBI Taxonomy" id="9305"/>
    <lineage>
        <taxon>Eukaryota</taxon>
        <taxon>Metazoa</taxon>
        <taxon>Chordata</taxon>
        <taxon>Craniata</taxon>
        <taxon>Vertebrata</taxon>
        <taxon>Euteleostomi</taxon>
        <taxon>Mammalia</taxon>
        <taxon>Metatheria</taxon>
        <taxon>Dasyuromorphia</taxon>
        <taxon>Dasyuridae</taxon>
        <taxon>Sarcophilus</taxon>
    </lineage>
</organism>
<keyword evidence="2" id="KW-1185">Reference proteome</keyword>
<dbReference type="GO" id="GO:0000794">
    <property type="term" value="C:condensed nuclear chromosome"/>
    <property type="evidence" value="ECO:0007669"/>
    <property type="project" value="InterPro"/>
</dbReference>
<accession>G3VBT4</accession>
<dbReference type="GO" id="GO:0016887">
    <property type="term" value="F:ATP hydrolysis activity"/>
    <property type="evidence" value="ECO:0007669"/>
    <property type="project" value="InterPro"/>
</dbReference>
<dbReference type="eggNOG" id="ENOG502QVCW">
    <property type="taxonomic scope" value="Eukaryota"/>
</dbReference>
<dbReference type="PANTHER" id="PTHR35668">
    <property type="entry name" value="PROTEIN SHORTAGE IN CHIASMATA 1 ORTHOLOG"/>
    <property type="match status" value="1"/>
</dbReference>
<evidence type="ECO:0008006" key="3">
    <source>
        <dbReference type="Google" id="ProtNLM"/>
    </source>
</evidence>
<dbReference type="PANTHER" id="PTHR35668:SF1">
    <property type="entry name" value="PROTEIN SHORTAGE IN CHIASMATA 1 ORTHOLOG"/>
    <property type="match status" value="1"/>
</dbReference>
<dbReference type="InParanoid" id="G3VBT4"/>
<dbReference type="Proteomes" id="UP000007648">
    <property type="component" value="Unassembled WGS sequence"/>
</dbReference>
<dbReference type="GeneTree" id="ENSGT00390000013037"/>
<reference evidence="1" key="2">
    <citation type="submission" date="2025-08" db="UniProtKB">
        <authorList>
            <consortium name="Ensembl"/>
        </authorList>
    </citation>
    <scope>IDENTIFICATION</scope>
</reference>
<reference evidence="1 2" key="1">
    <citation type="journal article" date="2011" name="Proc. Natl. Acad. Sci. U.S.A.">
        <title>Genetic diversity and population structure of the endangered marsupial Sarcophilus harrisii (Tasmanian devil).</title>
        <authorList>
            <person name="Miller W."/>
            <person name="Hayes V.M."/>
            <person name="Ratan A."/>
            <person name="Petersen D.C."/>
            <person name="Wittekindt N.E."/>
            <person name="Miller J."/>
            <person name="Walenz B."/>
            <person name="Knight J."/>
            <person name="Qi J."/>
            <person name="Zhao F."/>
            <person name="Wang Q."/>
            <person name="Bedoya-Reina O.C."/>
            <person name="Katiyar N."/>
            <person name="Tomsho L.P."/>
            <person name="Kasson L.M."/>
            <person name="Hardie R.A."/>
            <person name="Woodbridge P."/>
            <person name="Tindall E.A."/>
            <person name="Bertelsen M.F."/>
            <person name="Dixon D."/>
            <person name="Pyecroft S."/>
            <person name="Helgen K.M."/>
            <person name="Lesk A.M."/>
            <person name="Pringle T.H."/>
            <person name="Patterson N."/>
            <person name="Zhang Y."/>
            <person name="Kreiss A."/>
            <person name="Woods G.M."/>
            <person name="Jones M.E."/>
            <person name="Schuster S.C."/>
        </authorList>
    </citation>
    <scope>NUCLEOTIDE SEQUENCE [LARGE SCALE GENOMIC DNA]</scope>
</reference>
<gene>
    <name evidence="1" type="primary">SHOC1</name>
</gene>
<sequence>MFTALKYHSVDYSHENLIRKKSSIRSLLLHIPSYLHPDENNCHAGAVDEKLRKPWTSVSIPISLQMKDFSVLDEWKTVVSVEDVPEKKTVSYNMPHIYDFEEVVPSSNPSSQTDIEKSFLFTPNEVFHRVTYSETCPALQTTNQNLYIDDEIIFINSLAEYKKQLPTVSTLLSRLKVFLLKDPCLDFKEQQMLMEADHFREYSSFQSNLEVHEKEELYMIKELFKDEKQFILQVKSELLKPVSLQERTDIQTISELKKSLKSAPEIIGHVIENEKLFEREDLEMPLNPPYPITQRILVNPIHAGLQTDQLAPVYKMKFTPAESCTKKCRVEPWSKKYQSSLDSCLLTVPQTEEPVIHYSIRDLKRMFSVEVEILMLDSLKEKWWKQGLNMIKIDTLEHLIPDLCHHNLLQTQMEILPIKPVQLEWYLEKESDTVVQLKSSPCMLSKENPADDNFSLVPKSPSKSISHICISDMCISVEKPTGEEKTRNKPELVSITVREGERKEAFESLHYKTLTTEAYTPSENHTESFESGRKCEDDLDPLSNFIILRKKHMTILSEPEVIVDEGHKEGYLKQESDTVVQLKSSPPCMTSKENSADDNFLLVSKSPSKSILHICLSDMCTSVEKTTREEKTSSKTEELVSITVGEGERKDTFESLDYKTLTTEAYTPSVNHTESFESGRKCEDDLDPLSNFIILRKKHMTILSEPEVIVDEGHKEGYLDQKSDTVVQLKRSPCMASKEKPADDNFLLVPKSPLKSEPHICLSDMCTSVEKPTREEKIRSKTEECVSITIGEGERKDTFESLDYKTLTIEPYTPSVNHTESFEPSRKCEDDLDPLSNFIILRKNHMTILSEPEVIVDEGHKEGYLDQKSDTVVHLQSSPSYMTSKEKSSDDNFSLVPESPSKSVPHICLSDMCTSVEKPTREEKPRSKTEELVSITVEEGGKKDTYGSLDYKTLTIEPYTPSVNHTESFKPGRKCEDDLDPLSNFIILRKKHMTILSEPEVIVDEGHKEGHLEQESDTVVQFKSSPPCMTSKENSADDNFLLVSKSPSKNVPHICLSDMCTSVEKPTREEKPRSKTEELVSITVEEGGKKDTYGSLDYKSLIIEPYNSSVNHTEFFEPSRKCEDDLDSLSNFIILRKNHMTILSEPDVTMDESHKEGYLEQESDTVVQLKSSPPCMTSKENSAESKMKNKEEYTLILEEESLDVCGELSSKKNQEKEINDVIEIQATDSQCQAYNLLEAVATPLLKELACHDSLPASNWKFATLGFDQTRFFLKQQEKIINDVFLQGRNDESEVMFKQAALVHLLVTIRDILLMCTLDIALGYLLKAKDVYKSILGSCLDNIGRQLEIVQFIRKKKPETNYKEQELYCQMLHLVQTNSTEEQQFKMLIITRMDSDDEHCFLAEILSKIKGLECISLSPEKRKVLLESKDVLNSLKKCSCVIIHNRYIGPDFPWTQFSFMIEYNYVENSCWTEHCKQLDIPYLAFKTVLPEGAFKESASLDRFGGFLLEIQIPYVFLTSEGILNTPEILQLLESNYNITVVERCCSESLQQFGDTDRYVVVTIDECTAVIIQSLEELNCEKASDNFILKLIALSIQYSYCWIILYSKERLNSEYCLKGKTLHHLALIYAALVPFGSKSEELEVKLVIMPGVEETAQLIRQIADHVLMSSKREPHEWLDKSWLSISPSEDEMCLLDFPCINPLVAQLMLNKGPSLPWLLSATFDQLQGLLPEVPSKVLKHFVEITSLFKIDSSLTKSPLISSSQENVYQPGTISSQCSTSSSPAFIIQGQDEYYCYPELYEKVPKDASPSSSCTTSLIGLSEMDCILPSSKSCEQMNYWENSNLNPKQLQNTDFFNNIESRRISGTSFPRQDDSDPDDVFSAVLAQINYEARMTESVANSDCINYKEQNMHTTKGKIRKELDSPIFLLGNSGYPATQNFKSNILKSQIHPPKLQYCREQSSYDAWLFKKDNLNTASTSFMFQQNYQSGELKDFIYDRLDAQTDKASWKELSAFSSVNSFAHNCSTYNLNATSEKFNNLFVQQTSGRYSGQKRTSLNLAENKTLTDLIYSQRPQIKRRRLMCEKVPGRIDGQTRLKFF</sequence>
<dbReference type="FunCoup" id="G3VBT4">
    <property type="interactions" value="84"/>
</dbReference>
<evidence type="ECO:0000313" key="1">
    <source>
        <dbReference type="Ensembl" id="ENSSHAP00000000638.2"/>
    </source>
</evidence>
<name>G3VBT4_SARHA</name>
<dbReference type="InterPro" id="IPR039991">
    <property type="entry name" value="SHOC1"/>
</dbReference>
<dbReference type="Pfam" id="PF17825">
    <property type="entry name" value="DUF5587"/>
    <property type="match status" value="4"/>
</dbReference>
<reference evidence="1" key="3">
    <citation type="submission" date="2025-09" db="UniProtKB">
        <authorList>
            <consortium name="Ensembl"/>
        </authorList>
    </citation>
    <scope>IDENTIFICATION</scope>
</reference>
<protein>
    <recommendedName>
        <fullName evidence="3">Shortage in chiasmata 1</fullName>
    </recommendedName>
</protein>
<evidence type="ECO:0000313" key="2">
    <source>
        <dbReference type="Proteomes" id="UP000007648"/>
    </source>
</evidence>
<dbReference type="GO" id="GO:0003697">
    <property type="term" value="F:single-stranded DNA binding"/>
    <property type="evidence" value="ECO:0007669"/>
    <property type="project" value="TreeGrafter"/>
</dbReference>
<proteinExistence type="predicted"/>